<evidence type="ECO:0000313" key="3">
    <source>
        <dbReference type="Proteomes" id="UP000094801"/>
    </source>
</evidence>
<name>A0A1E4T7T7_9ASCO</name>
<organism evidence="2 3">
    <name type="scientific">[Candida] arabinofermentans NRRL YB-2248</name>
    <dbReference type="NCBI Taxonomy" id="983967"/>
    <lineage>
        <taxon>Eukaryota</taxon>
        <taxon>Fungi</taxon>
        <taxon>Dikarya</taxon>
        <taxon>Ascomycota</taxon>
        <taxon>Saccharomycotina</taxon>
        <taxon>Pichiomycetes</taxon>
        <taxon>Pichiales</taxon>
        <taxon>Pichiaceae</taxon>
        <taxon>Ogataea</taxon>
        <taxon>Ogataea/Candida clade</taxon>
    </lineage>
</organism>
<evidence type="ECO:0008006" key="4">
    <source>
        <dbReference type="Google" id="ProtNLM"/>
    </source>
</evidence>
<sequence>MTEAISFKKDPNSSLKNRLGSPGSTGSSSQPPPATSTPVASTKTRRKALQDFYKLQESQKKQLDQVTMENSNDVGDGGIDKTTNLPKQNIVETELTLDNFDSYISNTNFIKILETATKITENLNYNQSEIKSIIYNNYYELIKINDVLQNLNERNEQDIVKGKGGITENLNSIKENLQSLKEMDLDIFAEDKKDQSVGDEATIESNDSIDPQKMEELSKSINGLILSKKLSKSRLEMIDSLLPQLKGESIILQMNEIKNSHDH</sequence>
<feature type="region of interest" description="Disordered" evidence="1">
    <location>
        <begin position="1"/>
        <end position="46"/>
    </location>
</feature>
<feature type="compositionally biased region" description="Polar residues" evidence="1">
    <location>
        <begin position="64"/>
        <end position="73"/>
    </location>
</feature>
<feature type="compositionally biased region" description="Basic and acidic residues" evidence="1">
    <location>
        <begin position="1"/>
        <end position="11"/>
    </location>
</feature>
<dbReference type="STRING" id="983967.A0A1E4T7T7"/>
<keyword evidence="3" id="KW-1185">Reference proteome</keyword>
<dbReference type="OrthoDB" id="203678at2759"/>
<dbReference type="Pfam" id="PF08700">
    <property type="entry name" value="VPS51_Exo84_N"/>
    <property type="match status" value="1"/>
</dbReference>
<dbReference type="Proteomes" id="UP000094801">
    <property type="component" value="Unassembled WGS sequence"/>
</dbReference>
<accession>A0A1E4T7T7</accession>
<evidence type="ECO:0000256" key="1">
    <source>
        <dbReference type="SAM" id="MobiDB-lite"/>
    </source>
</evidence>
<gene>
    <name evidence="2" type="ORF">CANARDRAFT_26007</name>
</gene>
<dbReference type="EMBL" id="KV453847">
    <property type="protein sequence ID" value="ODV87802.1"/>
    <property type="molecule type" value="Genomic_DNA"/>
</dbReference>
<reference evidence="3" key="1">
    <citation type="submission" date="2016-04" db="EMBL/GenBank/DDBJ databases">
        <title>Comparative genomics of biotechnologically important yeasts.</title>
        <authorList>
            <consortium name="DOE Joint Genome Institute"/>
            <person name="Riley R."/>
            <person name="Haridas S."/>
            <person name="Wolfe K.H."/>
            <person name="Lopes M.R."/>
            <person name="Hittinger C.T."/>
            <person name="Goker M."/>
            <person name="Salamov A."/>
            <person name="Wisecaver J."/>
            <person name="Long T.M."/>
            <person name="Aerts A.L."/>
            <person name="Barry K."/>
            <person name="Choi C."/>
            <person name="Clum A."/>
            <person name="Coughlan A.Y."/>
            <person name="Deshpande S."/>
            <person name="Douglass A.P."/>
            <person name="Hanson S.J."/>
            <person name="Klenk H.-P."/>
            <person name="Labutti K."/>
            <person name="Lapidus A."/>
            <person name="Lindquist E."/>
            <person name="Lipzen A."/>
            <person name="Meier-Kolthoff J.P."/>
            <person name="Ohm R.A."/>
            <person name="Otillar R.P."/>
            <person name="Pangilinan J."/>
            <person name="Peng Y."/>
            <person name="Rokas A."/>
            <person name="Rosa C.A."/>
            <person name="Scheuner C."/>
            <person name="Sibirny A.A."/>
            <person name="Slot J.C."/>
            <person name="Stielow J.B."/>
            <person name="Sun H."/>
            <person name="Kurtzman C.P."/>
            <person name="Blackwell M."/>
            <person name="Grigoriev I.V."/>
            <person name="Jeffries T.W."/>
        </authorList>
    </citation>
    <scope>NUCLEOTIDE SEQUENCE [LARGE SCALE GENOMIC DNA]</scope>
    <source>
        <strain evidence="3">NRRL YB-2248</strain>
    </source>
</reference>
<feature type="compositionally biased region" description="Low complexity" evidence="1">
    <location>
        <begin position="20"/>
        <end position="29"/>
    </location>
</feature>
<proteinExistence type="predicted"/>
<protein>
    <recommendedName>
        <fullName evidence="4">Vacuolar protein sorting-associated protein 51 homolog</fullName>
    </recommendedName>
</protein>
<feature type="region of interest" description="Disordered" evidence="1">
    <location>
        <begin position="60"/>
        <end position="81"/>
    </location>
</feature>
<evidence type="ECO:0000313" key="2">
    <source>
        <dbReference type="EMBL" id="ODV87802.1"/>
    </source>
</evidence>
<dbReference type="AlphaFoldDB" id="A0A1E4T7T7"/>